<sequence>MNLIVNELLKDEANNQVFRVLWIDEENIMAYLIDIYDRKALPFIRSVREIIDEIIQDELTKIKEDPFVPFINQAQNPKNIEYRDQAWNIIKEMVAAESDIFEKKKRAMYVKKASETYEVSLPTVRKYLRKYWQRGKRPDALLPEYFKSGGKGKERVSGTKKRGRPRKYDEQGINVDEETKKLFRVSIEKYYLTSKKNRLTEAYMMMIREFYAEDYYFEDGIKKVIVKDKNQLPSLKQFRYWYNKEYTVQESTIARQGRKKYEKDFRSVLGSSTAEAIGPGSRYQIDATVGDVYLISRYNPDWIIGRPIIYFVVDVFSRMIVGLNIGLEGPSWSGAMMALANVVTDKQRFCHEHGIDIAKELWPVEHLPDVLLGDRGELEGMNADHLVAAFNIQVENAAPYRADWKGIVEKQFDTIQRKVKPFLPSYIDKDFRERGARDYRLDAKLTIEQFTQLIIKQIIYYNTKHYLRDYVRDEDMIRDDVQPTPLNLWNWGIRNRSGKLRYFPEETVKLHLLPRGQATVTYRGIKFKGMYYSCERALKESWFPTARQKGSWRVSISYDPRNMSFVYLINEDLYSFSTCHLLEHQKRYEGKTLDEIQYLLGYEKLQRSQSEHQQLQKEVDFISDAEALIKSATKEADQGQSKVISKSQKTKSIREHRKDERESRQDDEAFLLGNRKNTSSPSAVIPFNTKESDNDERYARPSIKARGLWHKSGEDSNE</sequence>
<dbReference type="InterPro" id="IPR001584">
    <property type="entry name" value="Integrase_cat-core"/>
</dbReference>
<dbReference type="OrthoDB" id="501284at2"/>
<dbReference type="GO" id="GO:0015074">
    <property type="term" value="P:DNA integration"/>
    <property type="evidence" value="ECO:0007669"/>
    <property type="project" value="InterPro"/>
</dbReference>
<dbReference type="InterPro" id="IPR012337">
    <property type="entry name" value="RNaseH-like_sf"/>
</dbReference>
<dbReference type="STRING" id="1069536.SINU_09390"/>
<dbReference type="AlphaFoldDB" id="A0A0U1QN55"/>
<evidence type="ECO:0000256" key="1">
    <source>
        <dbReference type="SAM" id="MobiDB-lite"/>
    </source>
</evidence>
<feature type="region of interest" description="Disordered" evidence="1">
    <location>
        <begin position="633"/>
        <end position="718"/>
    </location>
</feature>
<dbReference type="EMBL" id="AFVQ02000120">
    <property type="protein sequence ID" value="KLI02202.1"/>
    <property type="molecule type" value="Genomic_DNA"/>
</dbReference>
<comment type="caution">
    <text evidence="3">The sequence shown here is derived from an EMBL/GenBank/DDBJ whole genome shotgun (WGS) entry which is preliminary data.</text>
</comment>
<dbReference type="Gene3D" id="3.30.420.10">
    <property type="entry name" value="Ribonuclease H-like superfamily/Ribonuclease H"/>
    <property type="match status" value="1"/>
</dbReference>
<accession>A0A0U1QN55</accession>
<name>A0A0U1QN55_9BACL</name>
<keyword evidence="4" id="KW-1185">Reference proteome</keyword>
<feature type="compositionally biased region" description="Basic and acidic residues" evidence="1">
    <location>
        <begin position="652"/>
        <end position="667"/>
    </location>
</feature>
<dbReference type="Proteomes" id="UP000035553">
    <property type="component" value="Unassembled WGS sequence"/>
</dbReference>
<keyword evidence="3" id="KW-0238">DNA-binding</keyword>
<dbReference type="RefSeq" id="WP_010023562.1">
    <property type="nucleotide sequence ID" value="NZ_AFVQ02000120.1"/>
</dbReference>
<evidence type="ECO:0000313" key="3">
    <source>
        <dbReference type="EMBL" id="KLI02202.1"/>
    </source>
</evidence>
<dbReference type="InterPro" id="IPR036397">
    <property type="entry name" value="RNaseH_sf"/>
</dbReference>
<feature type="compositionally biased region" description="Polar residues" evidence="1">
    <location>
        <begin position="638"/>
        <end position="647"/>
    </location>
</feature>
<evidence type="ECO:0000313" key="4">
    <source>
        <dbReference type="Proteomes" id="UP000035553"/>
    </source>
</evidence>
<dbReference type="SUPFAM" id="SSF53098">
    <property type="entry name" value="Ribonuclease H-like"/>
    <property type="match status" value="1"/>
</dbReference>
<dbReference type="PROSITE" id="PS50994">
    <property type="entry name" value="INTEGRASE"/>
    <property type="match status" value="1"/>
</dbReference>
<reference evidence="3 4" key="1">
    <citation type="journal article" date="2011" name="J. Bacteriol.">
        <title>Draft genome sequence of Sporolactobacillus inulinus strain CASD, an efficient D-lactic acid-producing bacterium with high-concentration lactate tolerance capability.</title>
        <authorList>
            <person name="Yu B."/>
            <person name="Su F."/>
            <person name="Wang L."/>
            <person name="Xu K."/>
            <person name="Zhao B."/>
            <person name="Xu P."/>
        </authorList>
    </citation>
    <scope>NUCLEOTIDE SEQUENCE [LARGE SCALE GENOMIC DNA]</scope>
    <source>
        <strain evidence="3 4">CASD</strain>
    </source>
</reference>
<feature type="region of interest" description="Disordered" evidence="1">
    <location>
        <begin position="150"/>
        <end position="169"/>
    </location>
</feature>
<feature type="domain" description="Integrase catalytic" evidence="2">
    <location>
        <begin position="275"/>
        <end position="493"/>
    </location>
</feature>
<gene>
    <name evidence="3" type="ORF">SINU_09390</name>
</gene>
<proteinExistence type="predicted"/>
<feature type="compositionally biased region" description="Basic and acidic residues" evidence="1">
    <location>
        <begin position="690"/>
        <end position="699"/>
    </location>
</feature>
<organism evidence="3 4">
    <name type="scientific">Sporolactobacillus inulinus CASD</name>
    <dbReference type="NCBI Taxonomy" id="1069536"/>
    <lineage>
        <taxon>Bacteria</taxon>
        <taxon>Bacillati</taxon>
        <taxon>Bacillota</taxon>
        <taxon>Bacilli</taxon>
        <taxon>Bacillales</taxon>
        <taxon>Sporolactobacillaceae</taxon>
        <taxon>Sporolactobacillus</taxon>
    </lineage>
</organism>
<dbReference type="Pfam" id="PF09299">
    <property type="entry name" value="Mu-transpos_C"/>
    <property type="match status" value="1"/>
</dbReference>
<dbReference type="GO" id="GO:0003677">
    <property type="term" value="F:DNA binding"/>
    <property type="evidence" value="ECO:0007669"/>
    <property type="project" value="UniProtKB-KW"/>
</dbReference>
<dbReference type="InterPro" id="IPR015378">
    <property type="entry name" value="Transposase-like_Mu_C"/>
</dbReference>
<evidence type="ECO:0000259" key="2">
    <source>
        <dbReference type="PROSITE" id="PS50994"/>
    </source>
</evidence>
<protein>
    <submittedName>
        <fullName evidence="3">DNA-binding protein</fullName>
    </submittedName>
</protein>